<sequence length="313" mass="36425">MDLLVGSDDFAVLLGLKNSTIGRDVPVGQEQERHRRFMEYVGPIQSLLLQASCIIFLQLRMNRFQTEEQQDVVWSRFCALYLPATVDRLLQLPIPTDTSNSLNREEMLADFAINNPWHEMLVQVQHIPYFAKYLRSSNPIAAAGKRLTQILADRLADVCQRWEKYMTENPRDEEKREYYKAAAGSAIQLLSTLGTNFINEPDRNAIISRATRGRLLPFLRMWNRRYEGQFLGDVSLRVTIYMSEVRQLDQDFNKVRKSHKNWDVCGLASCSIRKDLKVCATCKTVRYCSVEHQREDWRTGNCPHKLLCHRTDY</sequence>
<dbReference type="InterPro" id="IPR002893">
    <property type="entry name" value="Znf_MYND"/>
</dbReference>
<dbReference type="Proteomes" id="UP001222325">
    <property type="component" value="Unassembled WGS sequence"/>
</dbReference>
<evidence type="ECO:0000259" key="5">
    <source>
        <dbReference type="PROSITE" id="PS50865"/>
    </source>
</evidence>
<name>A0AAD6XLC8_9AGAR</name>
<keyword evidence="2 4" id="KW-0863">Zinc-finger</keyword>
<dbReference type="AlphaFoldDB" id="A0AAD6XLC8"/>
<dbReference type="Gene3D" id="6.10.140.2220">
    <property type="match status" value="1"/>
</dbReference>
<keyword evidence="1" id="KW-0479">Metal-binding</keyword>
<dbReference type="GO" id="GO:0008270">
    <property type="term" value="F:zinc ion binding"/>
    <property type="evidence" value="ECO:0007669"/>
    <property type="project" value="UniProtKB-KW"/>
</dbReference>
<dbReference type="PROSITE" id="PS50865">
    <property type="entry name" value="ZF_MYND_2"/>
    <property type="match status" value="1"/>
</dbReference>
<organism evidence="6 7">
    <name type="scientific">Mycena belliarum</name>
    <dbReference type="NCBI Taxonomy" id="1033014"/>
    <lineage>
        <taxon>Eukaryota</taxon>
        <taxon>Fungi</taxon>
        <taxon>Dikarya</taxon>
        <taxon>Basidiomycota</taxon>
        <taxon>Agaricomycotina</taxon>
        <taxon>Agaricomycetes</taxon>
        <taxon>Agaricomycetidae</taxon>
        <taxon>Agaricales</taxon>
        <taxon>Marasmiineae</taxon>
        <taxon>Mycenaceae</taxon>
        <taxon>Mycena</taxon>
    </lineage>
</organism>
<feature type="domain" description="MYND-type" evidence="5">
    <location>
        <begin position="267"/>
        <end position="308"/>
    </location>
</feature>
<evidence type="ECO:0000256" key="4">
    <source>
        <dbReference type="PROSITE-ProRule" id="PRU00134"/>
    </source>
</evidence>
<gene>
    <name evidence="6" type="ORF">B0H15DRAFT_351005</name>
</gene>
<evidence type="ECO:0000256" key="2">
    <source>
        <dbReference type="ARBA" id="ARBA00022771"/>
    </source>
</evidence>
<comment type="caution">
    <text evidence="6">The sequence shown here is derived from an EMBL/GenBank/DDBJ whole genome shotgun (WGS) entry which is preliminary data.</text>
</comment>
<accession>A0AAD6XLC8</accession>
<proteinExistence type="predicted"/>
<keyword evidence="3" id="KW-0862">Zinc</keyword>
<evidence type="ECO:0000313" key="6">
    <source>
        <dbReference type="EMBL" id="KAJ7086463.1"/>
    </source>
</evidence>
<protein>
    <recommendedName>
        <fullName evidence="5">MYND-type domain-containing protein</fullName>
    </recommendedName>
</protein>
<dbReference type="Pfam" id="PF01753">
    <property type="entry name" value="zf-MYND"/>
    <property type="match status" value="1"/>
</dbReference>
<evidence type="ECO:0000313" key="7">
    <source>
        <dbReference type="Proteomes" id="UP001222325"/>
    </source>
</evidence>
<keyword evidence="7" id="KW-1185">Reference proteome</keyword>
<reference evidence="6" key="1">
    <citation type="submission" date="2023-03" db="EMBL/GenBank/DDBJ databases">
        <title>Massive genome expansion in bonnet fungi (Mycena s.s.) driven by repeated elements and novel gene families across ecological guilds.</title>
        <authorList>
            <consortium name="Lawrence Berkeley National Laboratory"/>
            <person name="Harder C.B."/>
            <person name="Miyauchi S."/>
            <person name="Viragh M."/>
            <person name="Kuo A."/>
            <person name="Thoen E."/>
            <person name="Andreopoulos B."/>
            <person name="Lu D."/>
            <person name="Skrede I."/>
            <person name="Drula E."/>
            <person name="Henrissat B."/>
            <person name="Morin E."/>
            <person name="Kohler A."/>
            <person name="Barry K."/>
            <person name="LaButti K."/>
            <person name="Morin E."/>
            <person name="Salamov A."/>
            <person name="Lipzen A."/>
            <person name="Mereny Z."/>
            <person name="Hegedus B."/>
            <person name="Baldrian P."/>
            <person name="Stursova M."/>
            <person name="Weitz H."/>
            <person name="Taylor A."/>
            <person name="Grigoriev I.V."/>
            <person name="Nagy L.G."/>
            <person name="Martin F."/>
            <person name="Kauserud H."/>
        </authorList>
    </citation>
    <scope>NUCLEOTIDE SEQUENCE</scope>
    <source>
        <strain evidence="6">CBHHK173m</strain>
    </source>
</reference>
<dbReference type="EMBL" id="JARJCN010000031">
    <property type="protein sequence ID" value="KAJ7086463.1"/>
    <property type="molecule type" value="Genomic_DNA"/>
</dbReference>
<evidence type="ECO:0000256" key="1">
    <source>
        <dbReference type="ARBA" id="ARBA00022723"/>
    </source>
</evidence>
<dbReference type="SUPFAM" id="SSF144232">
    <property type="entry name" value="HIT/MYND zinc finger-like"/>
    <property type="match status" value="1"/>
</dbReference>
<evidence type="ECO:0000256" key="3">
    <source>
        <dbReference type="ARBA" id="ARBA00022833"/>
    </source>
</evidence>